<evidence type="ECO:0000313" key="2">
    <source>
        <dbReference type="EMBL" id="SHH59097.1"/>
    </source>
</evidence>
<dbReference type="EMBL" id="FQXP01000003">
    <property type="protein sequence ID" value="SHH59097.1"/>
    <property type="molecule type" value="Genomic_DNA"/>
</dbReference>
<keyword evidence="1" id="KW-0472">Membrane</keyword>
<evidence type="ECO:0000313" key="3">
    <source>
        <dbReference type="Proteomes" id="UP000184526"/>
    </source>
</evidence>
<dbReference type="AlphaFoldDB" id="A0A1M5U7Y4"/>
<sequence>MSIKNARHKIRIAFVGAYMCIILCVIITIIASIILFFSFKSRDARLPEAIHFKNVSRNNQYAKIDMQMMTDEFASYEKEHFIFFKQDTGERFHFAFDEENIYIIKLYEGEEEKFKDIIAYTYSESEDDTPPKKNCY</sequence>
<accession>A0A1M5U7Y4</accession>
<organism evidence="2 3">
    <name type="scientific">Clostridium collagenovorans DSM 3089</name>
    <dbReference type="NCBI Taxonomy" id="1121306"/>
    <lineage>
        <taxon>Bacteria</taxon>
        <taxon>Bacillati</taxon>
        <taxon>Bacillota</taxon>
        <taxon>Clostridia</taxon>
        <taxon>Eubacteriales</taxon>
        <taxon>Clostridiaceae</taxon>
        <taxon>Clostridium</taxon>
    </lineage>
</organism>
<proteinExistence type="predicted"/>
<dbReference type="STRING" id="1121306.SAMN02745196_00883"/>
<protein>
    <submittedName>
        <fullName evidence="2">Uncharacterized protein</fullName>
    </submittedName>
</protein>
<keyword evidence="3" id="KW-1185">Reference proteome</keyword>
<keyword evidence="1" id="KW-1133">Transmembrane helix</keyword>
<reference evidence="2 3" key="1">
    <citation type="submission" date="2016-11" db="EMBL/GenBank/DDBJ databases">
        <authorList>
            <person name="Jaros S."/>
            <person name="Januszkiewicz K."/>
            <person name="Wedrychowicz H."/>
        </authorList>
    </citation>
    <scope>NUCLEOTIDE SEQUENCE [LARGE SCALE GENOMIC DNA]</scope>
    <source>
        <strain evidence="2 3">DSM 3089</strain>
    </source>
</reference>
<keyword evidence="1" id="KW-0812">Transmembrane</keyword>
<evidence type="ECO:0000256" key="1">
    <source>
        <dbReference type="SAM" id="Phobius"/>
    </source>
</evidence>
<name>A0A1M5U7Y4_9CLOT</name>
<feature type="transmembrane region" description="Helical" evidence="1">
    <location>
        <begin position="12"/>
        <end position="37"/>
    </location>
</feature>
<dbReference type="Proteomes" id="UP000184526">
    <property type="component" value="Unassembled WGS sequence"/>
</dbReference>
<dbReference type="RefSeq" id="WP_072830417.1">
    <property type="nucleotide sequence ID" value="NZ_FQXP01000003.1"/>
</dbReference>
<gene>
    <name evidence="2" type="ORF">SAMN02745196_00883</name>
</gene>